<sequence>MHSLLRRCSLATFLLASVTSIGHAQGLADLAQPMEGRSMRATSAHRTGPDGKFDPNGEFDPNSNWDNKNLEPGKTRVLMEADGPGVVTHLWMTFLGPQKHTWAKDGSANHQEMLLRIFYDGSDRPAVEAPVGDFFANCFGKRAEVISVPVVVEDADSYNCFWHMPFRKSIRIEVVNESKKPVSLLYYNIDWIKKDTIAEDVPYFYAQYKQEYPVKQGSDYVILDTKGKGHFVGTVLAVRSRSPSWFGEGDEKVYIDGEEKPSIWGTGTEDYFLSAWGLKTTSTPYFGTPYFDQWGIVGGHTAAYRWHVQDPWVFNKSIKVTMEHFGWMSPDENPDYKSTSWNERQDDYSSVAFWYQTGTPTFDARAPHAKERVLPSIERKVIHPTAMLDSLDHGHGLVRQQDINNYPEGHVFFKPESEGEGWIEIPFTVEKKEPLRLLVNATRAEDYGKYKATLDGVAIGGTMDFYNNEIDDWEYHLLDFWPEPGEHVLRMECVGRNHKSSGNYIGIESVRLRERRPRVIEMGHDKDKDWKEKPTLYN</sequence>
<feature type="signal peptide" evidence="2">
    <location>
        <begin position="1"/>
        <end position="24"/>
    </location>
</feature>
<comment type="caution">
    <text evidence="3">The sequence shown here is derived from an EMBL/GenBank/DDBJ whole genome shotgun (WGS) entry which is preliminary data.</text>
</comment>
<keyword evidence="4" id="KW-1185">Reference proteome</keyword>
<keyword evidence="2" id="KW-0732">Signal</keyword>
<evidence type="ECO:0000313" key="3">
    <source>
        <dbReference type="EMBL" id="CAK9037427.1"/>
    </source>
</evidence>
<dbReference type="InterPro" id="IPR021345">
    <property type="entry name" value="DUF2961"/>
</dbReference>
<gene>
    <name evidence="3" type="ORF">SCF082_LOCUS22140</name>
</gene>
<reference evidence="3 4" key="1">
    <citation type="submission" date="2024-02" db="EMBL/GenBank/DDBJ databases">
        <authorList>
            <person name="Chen Y."/>
            <person name="Shah S."/>
            <person name="Dougan E. K."/>
            <person name="Thang M."/>
            <person name="Chan C."/>
        </authorList>
    </citation>
    <scope>NUCLEOTIDE SEQUENCE [LARGE SCALE GENOMIC DNA]</scope>
</reference>
<protein>
    <submittedName>
        <fullName evidence="3">DUF2961 domain-containing protein</fullName>
    </submittedName>
</protein>
<evidence type="ECO:0000256" key="2">
    <source>
        <dbReference type="SAM" id="SignalP"/>
    </source>
</evidence>
<feature type="chain" id="PRO_5046177460" evidence="2">
    <location>
        <begin position="25"/>
        <end position="538"/>
    </location>
</feature>
<evidence type="ECO:0000256" key="1">
    <source>
        <dbReference type="SAM" id="MobiDB-lite"/>
    </source>
</evidence>
<dbReference type="Proteomes" id="UP001642464">
    <property type="component" value="Unassembled WGS sequence"/>
</dbReference>
<dbReference type="Gene3D" id="2.60.120.1390">
    <property type="match status" value="1"/>
</dbReference>
<proteinExistence type="predicted"/>
<feature type="region of interest" description="Disordered" evidence="1">
    <location>
        <begin position="36"/>
        <end position="68"/>
    </location>
</feature>
<evidence type="ECO:0000313" key="4">
    <source>
        <dbReference type="Proteomes" id="UP001642464"/>
    </source>
</evidence>
<accession>A0ABP0LF97</accession>
<dbReference type="EMBL" id="CAXAMM010015891">
    <property type="protein sequence ID" value="CAK9037427.1"/>
    <property type="molecule type" value="Genomic_DNA"/>
</dbReference>
<dbReference type="Pfam" id="PF11175">
    <property type="entry name" value="DUF2961"/>
    <property type="match status" value="1"/>
</dbReference>
<name>A0ABP0LF97_9DINO</name>
<organism evidence="3 4">
    <name type="scientific">Durusdinium trenchii</name>
    <dbReference type="NCBI Taxonomy" id="1381693"/>
    <lineage>
        <taxon>Eukaryota</taxon>
        <taxon>Sar</taxon>
        <taxon>Alveolata</taxon>
        <taxon>Dinophyceae</taxon>
        <taxon>Suessiales</taxon>
        <taxon>Symbiodiniaceae</taxon>
        <taxon>Durusdinium</taxon>
    </lineage>
</organism>